<dbReference type="Pfam" id="PF02237">
    <property type="entry name" value="BPL_C"/>
    <property type="match status" value="1"/>
</dbReference>
<dbReference type="Proteomes" id="UP000761264">
    <property type="component" value="Unassembled WGS sequence"/>
</dbReference>
<dbReference type="Gene3D" id="3.30.930.10">
    <property type="entry name" value="Bira Bifunctional Protein, Domain 2"/>
    <property type="match status" value="1"/>
</dbReference>
<dbReference type="EC" id="6.3.4.15" evidence="5"/>
<dbReference type="SUPFAM" id="SSF55681">
    <property type="entry name" value="Class II aaRS and biotin synthetases"/>
    <property type="match status" value="1"/>
</dbReference>
<accession>A0A967C6K5</accession>
<name>A0A967C6K5_9PROT</name>
<dbReference type="PANTHER" id="PTHR12835">
    <property type="entry name" value="BIOTIN PROTEIN LIGASE"/>
    <property type="match status" value="1"/>
</dbReference>
<gene>
    <name evidence="8" type="ORF">HBA54_01615</name>
</gene>
<dbReference type="GO" id="GO:0005737">
    <property type="term" value="C:cytoplasm"/>
    <property type="evidence" value="ECO:0007669"/>
    <property type="project" value="TreeGrafter"/>
</dbReference>
<dbReference type="Gene3D" id="2.30.30.100">
    <property type="match status" value="1"/>
</dbReference>
<comment type="catalytic activity">
    <reaction evidence="6">
        <text>biotin + L-lysyl-[protein] + ATP = N(6)-biotinyl-L-lysyl-[protein] + AMP + diphosphate + H(+)</text>
        <dbReference type="Rhea" id="RHEA:11756"/>
        <dbReference type="Rhea" id="RHEA-COMP:9752"/>
        <dbReference type="Rhea" id="RHEA-COMP:10505"/>
        <dbReference type="ChEBI" id="CHEBI:15378"/>
        <dbReference type="ChEBI" id="CHEBI:29969"/>
        <dbReference type="ChEBI" id="CHEBI:30616"/>
        <dbReference type="ChEBI" id="CHEBI:33019"/>
        <dbReference type="ChEBI" id="CHEBI:57586"/>
        <dbReference type="ChEBI" id="CHEBI:83144"/>
        <dbReference type="ChEBI" id="CHEBI:456215"/>
        <dbReference type="EC" id="6.3.4.15"/>
    </reaction>
</comment>
<feature type="domain" description="BPL/LPL catalytic" evidence="7">
    <location>
        <begin position="11"/>
        <end position="194"/>
    </location>
</feature>
<dbReference type="Pfam" id="PF16917">
    <property type="entry name" value="BPL_LplA_LipB_2"/>
    <property type="match status" value="1"/>
</dbReference>
<dbReference type="PROSITE" id="PS51733">
    <property type="entry name" value="BPL_LPL_CATALYTIC"/>
    <property type="match status" value="1"/>
</dbReference>
<dbReference type="NCBIfam" id="TIGR00121">
    <property type="entry name" value="birA_ligase"/>
    <property type="match status" value="1"/>
</dbReference>
<protein>
    <recommendedName>
        <fullName evidence="5">biotin--[biotin carboxyl-carrier protein] ligase</fullName>
        <ecNumber evidence="5">6.3.4.15</ecNumber>
    </recommendedName>
</protein>
<evidence type="ECO:0000256" key="1">
    <source>
        <dbReference type="ARBA" id="ARBA00022598"/>
    </source>
</evidence>
<dbReference type="InterPro" id="IPR003142">
    <property type="entry name" value="BPL_C"/>
</dbReference>
<evidence type="ECO:0000256" key="2">
    <source>
        <dbReference type="ARBA" id="ARBA00022741"/>
    </source>
</evidence>
<evidence type="ECO:0000259" key="7">
    <source>
        <dbReference type="PROSITE" id="PS51733"/>
    </source>
</evidence>
<evidence type="ECO:0000256" key="3">
    <source>
        <dbReference type="ARBA" id="ARBA00022840"/>
    </source>
</evidence>
<keyword evidence="3" id="KW-0067">ATP-binding</keyword>
<dbReference type="InterPro" id="IPR004143">
    <property type="entry name" value="BPL_LPL_catalytic"/>
</dbReference>
<dbReference type="InterPro" id="IPR045864">
    <property type="entry name" value="aa-tRNA-synth_II/BPL/LPL"/>
</dbReference>
<keyword evidence="1 8" id="KW-0436">Ligase</keyword>
<dbReference type="GO" id="GO:0005524">
    <property type="term" value="F:ATP binding"/>
    <property type="evidence" value="ECO:0007669"/>
    <property type="project" value="UniProtKB-KW"/>
</dbReference>
<evidence type="ECO:0000256" key="4">
    <source>
        <dbReference type="ARBA" id="ARBA00023267"/>
    </source>
</evidence>
<keyword evidence="4" id="KW-0092">Biotin</keyword>
<dbReference type="InterPro" id="IPR004408">
    <property type="entry name" value="Biotin_CoA_COase_ligase"/>
</dbReference>
<dbReference type="InterPro" id="IPR008988">
    <property type="entry name" value="Transcriptional_repressor_C"/>
</dbReference>
<evidence type="ECO:0000256" key="5">
    <source>
        <dbReference type="ARBA" id="ARBA00024227"/>
    </source>
</evidence>
<organism evidence="8 9">
    <name type="scientific">Pelagibius litoralis</name>
    <dbReference type="NCBI Taxonomy" id="374515"/>
    <lineage>
        <taxon>Bacteria</taxon>
        <taxon>Pseudomonadati</taxon>
        <taxon>Pseudomonadota</taxon>
        <taxon>Alphaproteobacteria</taxon>
        <taxon>Rhodospirillales</taxon>
        <taxon>Rhodovibrionaceae</taxon>
        <taxon>Pelagibius</taxon>
    </lineage>
</organism>
<dbReference type="GO" id="GO:0004077">
    <property type="term" value="F:biotin--[biotin carboxyl-carrier protein] ligase activity"/>
    <property type="evidence" value="ECO:0007669"/>
    <property type="project" value="UniProtKB-EC"/>
</dbReference>
<keyword evidence="2" id="KW-0547">Nucleotide-binding</keyword>
<dbReference type="CDD" id="cd16442">
    <property type="entry name" value="BPL"/>
    <property type="match status" value="1"/>
</dbReference>
<evidence type="ECO:0000313" key="9">
    <source>
        <dbReference type="Proteomes" id="UP000761264"/>
    </source>
</evidence>
<evidence type="ECO:0000313" key="8">
    <source>
        <dbReference type="EMBL" id="NIA67282.1"/>
    </source>
</evidence>
<evidence type="ECO:0000256" key="6">
    <source>
        <dbReference type="ARBA" id="ARBA00047846"/>
    </source>
</evidence>
<sequence length="261" mass="28218">MNPEPVKGRQPKLPPAYRLVQLEEVDSTSSEAKRRAAEGAEDGTLIWARRQSAAYGRRGRPWDSGEGNLFLSLIVRPDCTLAEAAQLSFLTALALGDAVGSVAPPMIEVTYKWPNDVLFNARKGAGILLESKGDGHGGLEWLVIGVGANVTSFPPESRFPATSLHFEGCPSSVSAVDLLEAFSRHMLSWVNRWLDDGFAPGRQAWLNHAHGLSEDIEVRLPQETLSGRFQGLDPQGALQLALPDGSTRSIAAGEVYFPDST</sequence>
<dbReference type="SUPFAM" id="SSF50037">
    <property type="entry name" value="C-terminal domain of transcriptional repressors"/>
    <property type="match status" value="1"/>
</dbReference>
<dbReference type="EMBL" id="JAAQPH010000001">
    <property type="protein sequence ID" value="NIA67282.1"/>
    <property type="molecule type" value="Genomic_DNA"/>
</dbReference>
<comment type="caution">
    <text evidence="8">The sequence shown here is derived from an EMBL/GenBank/DDBJ whole genome shotgun (WGS) entry which is preliminary data.</text>
</comment>
<dbReference type="AlphaFoldDB" id="A0A967C6K5"/>
<keyword evidence="9" id="KW-1185">Reference proteome</keyword>
<proteinExistence type="predicted"/>
<dbReference type="RefSeq" id="WP_167220653.1">
    <property type="nucleotide sequence ID" value="NZ_JAAQPH010000001.1"/>
</dbReference>
<dbReference type="PANTHER" id="PTHR12835:SF5">
    <property type="entry name" value="BIOTIN--PROTEIN LIGASE"/>
    <property type="match status" value="1"/>
</dbReference>
<reference evidence="8" key="1">
    <citation type="submission" date="2020-03" db="EMBL/GenBank/DDBJ databases">
        <title>Genome of Pelagibius litoralis DSM 21314T.</title>
        <authorList>
            <person name="Wang G."/>
        </authorList>
    </citation>
    <scope>NUCLEOTIDE SEQUENCE</scope>
    <source>
        <strain evidence="8">DSM 21314</strain>
    </source>
</reference>